<evidence type="ECO:0000256" key="19">
    <source>
        <dbReference type="ARBA" id="ARBA00048659"/>
    </source>
</evidence>
<dbReference type="SUPFAM" id="SSF56112">
    <property type="entry name" value="Protein kinase-like (PK-like)"/>
    <property type="match status" value="1"/>
</dbReference>
<feature type="transmembrane region" description="Helical" evidence="22">
    <location>
        <begin position="309"/>
        <end position="330"/>
    </location>
</feature>
<dbReference type="Proteomes" id="UP000004995">
    <property type="component" value="Unassembled WGS sequence"/>
</dbReference>
<name>K4A0E5_SETIT</name>
<dbReference type="HOGENOM" id="CLU_000288_62_6_1"/>
<dbReference type="SUPFAM" id="SSF49899">
    <property type="entry name" value="Concanavalin A-like lectins/glucanases"/>
    <property type="match status" value="1"/>
</dbReference>
<dbReference type="SMART" id="SM00220">
    <property type="entry name" value="S_TKc"/>
    <property type="match status" value="1"/>
</dbReference>
<dbReference type="GO" id="GO:1901001">
    <property type="term" value="P:negative regulation of response to salt stress"/>
    <property type="evidence" value="ECO:0007669"/>
    <property type="project" value="UniProtKB-ARBA"/>
</dbReference>
<evidence type="ECO:0000256" key="7">
    <source>
        <dbReference type="ARBA" id="ARBA00022527"/>
    </source>
</evidence>
<dbReference type="EnsemblPlants" id="KQL22372">
    <property type="protein sequence ID" value="KQL22372"/>
    <property type="gene ID" value="SETIT_032334mg"/>
</dbReference>
<dbReference type="Pfam" id="PF00139">
    <property type="entry name" value="Lectin_legB"/>
    <property type="match status" value="1"/>
</dbReference>
<dbReference type="FunFam" id="1.10.510.10:FF:000517">
    <property type="entry name" value="Putative receptor kinase Lecrk"/>
    <property type="match status" value="1"/>
</dbReference>
<dbReference type="Gene3D" id="3.30.200.20">
    <property type="entry name" value="Phosphorylase Kinase, domain 1"/>
    <property type="match status" value="1"/>
</dbReference>
<evidence type="ECO:0000256" key="21">
    <source>
        <dbReference type="PROSITE-ProRule" id="PRU10141"/>
    </source>
</evidence>
<keyword evidence="15 22" id="KW-1133">Transmembrane helix</keyword>
<dbReference type="InterPro" id="IPR008271">
    <property type="entry name" value="Ser/Thr_kinase_AS"/>
</dbReference>
<evidence type="ECO:0000256" key="20">
    <source>
        <dbReference type="ARBA" id="ARBA00048977"/>
    </source>
</evidence>
<dbReference type="FunFam" id="3.30.200.20:FF:000112">
    <property type="entry name" value="Lectin-domain containing receptor kinase A4.3"/>
    <property type="match status" value="1"/>
</dbReference>
<dbReference type="InterPro" id="IPR000719">
    <property type="entry name" value="Prot_kinase_dom"/>
</dbReference>
<keyword evidence="16 22" id="KW-0472">Membrane</keyword>
<dbReference type="GO" id="GO:0004675">
    <property type="term" value="F:transmembrane receptor protein serine/threonine kinase activity"/>
    <property type="evidence" value="ECO:0000318"/>
    <property type="project" value="GO_Central"/>
</dbReference>
<sequence>LSPCVLIESIILMSYMNPLFSQMILHLLLFLHLIFSAFGIGGDQFVYSGFTSANLTLDGTATITPNGLLELTNGTVRLKGHAFHPTPFHFSKASHGTVQSFALSFIFAIYCVQPDICGHGIAFLLAAHKNFSYTMPMQYMGLINEHSNGNTTNHFFAVELDTNCNDEFKDIDNNHVGIDINGLNSVNSSSAGYYDNRNGNFHNLTLASYKVMQLWVEYDEDNTQINVTLAPLNVAKPFKPLLSTTYNLSRVLAGKAYVGFSSSTGSFISRQYVLGWSFGMNRPALPIDITKLPKLPHEGPNPQSKVLEIILPITTAAVVIIVGTIVIILVRRRLRYAEIREDWEVEFGPHRFSYKDLFHATEGFKNKNLLGIGGFGRVYKGVLPKSKVMVAVKKISQNSKQGMKEFVAEVVSIGHLQHRNLVQLHGYCHRKGELILVYEYMSGGSLDRYLYDQENKPTLNWDQRMRIIKGIASGLLYLHEEWEKVVLHRDIKPSNVLLDDEMNGHLGDFGLARLYDHGGEPQTTHVVGTIGYLAPELARTSKATPPTDVFSFGMFVLEITCGRKPIEQTGQDRQLMLVDWVLDCWRKGLVTDAVDVKLQGDYNVDEACLILKMGLLCSHPFMNLRPSKREVMHYLNGNLPLPDKLTPADMSFNMPSFMQNRGFNPATLTNSLSTTNNSMISDLTGGR</sequence>
<dbReference type="FunFam" id="2.60.120.200:FF:000051">
    <property type="entry name" value="L-type lectin-domain containing receptor kinase V.9"/>
    <property type="match status" value="1"/>
</dbReference>
<evidence type="ECO:0000256" key="6">
    <source>
        <dbReference type="ARBA" id="ARBA00022475"/>
    </source>
</evidence>
<keyword evidence="17" id="KW-0675">Receptor</keyword>
<dbReference type="GO" id="GO:0042742">
    <property type="term" value="P:defense response to bacterium"/>
    <property type="evidence" value="ECO:0000318"/>
    <property type="project" value="GO_Central"/>
</dbReference>
<dbReference type="GO" id="GO:0005886">
    <property type="term" value="C:plasma membrane"/>
    <property type="evidence" value="ECO:0000318"/>
    <property type="project" value="GO_Central"/>
</dbReference>
<evidence type="ECO:0000256" key="22">
    <source>
        <dbReference type="SAM" id="Phobius"/>
    </source>
</evidence>
<dbReference type="PROSITE" id="PS00108">
    <property type="entry name" value="PROTEIN_KINASE_ST"/>
    <property type="match status" value="1"/>
</dbReference>
<feature type="transmembrane region" description="Helical" evidence="22">
    <location>
        <begin position="23"/>
        <end position="42"/>
    </location>
</feature>
<evidence type="ECO:0000256" key="11">
    <source>
        <dbReference type="ARBA" id="ARBA00022734"/>
    </source>
</evidence>
<comment type="subcellular location">
    <subcellularLocation>
        <location evidence="1">Cell membrane</location>
    </subcellularLocation>
    <subcellularLocation>
        <location evidence="2">Membrane</location>
        <topology evidence="2">Single-pass type I membrane protein</topology>
    </subcellularLocation>
</comment>
<comment type="catalytic activity">
    <reaction evidence="20">
        <text>L-seryl-[protein] + ATP = O-phospho-L-seryl-[protein] + ADP + H(+)</text>
        <dbReference type="Rhea" id="RHEA:17989"/>
        <dbReference type="Rhea" id="RHEA-COMP:9863"/>
        <dbReference type="Rhea" id="RHEA-COMP:11604"/>
        <dbReference type="ChEBI" id="CHEBI:15378"/>
        <dbReference type="ChEBI" id="CHEBI:29999"/>
        <dbReference type="ChEBI" id="CHEBI:30616"/>
        <dbReference type="ChEBI" id="CHEBI:83421"/>
        <dbReference type="ChEBI" id="CHEBI:456216"/>
        <dbReference type="EC" id="2.7.11.1"/>
    </reaction>
    <physiologicalReaction direction="left-to-right" evidence="20">
        <dbReference type="Rhea" id="RHEA:17990"/>
    </physiologicalReaction>
</comment>
<dbReference type="Gene3D" id="2.60.120.200">
    <property type="match status" value="1"/>
</dbReference>
<evidence type="ECO:0000256" key="17">
    <source>
        <dbReference type="ARBA" id="ARBA00023170"/>
    </source>
</evidence>
<evidence type="ECO:0000256" key="12">
    <source>
        <dbReference type="ARBA" id="ARBA00022741"/>
    </source>
</evidence>
<dbReference type="GO" id="GO:0030246">
    <property type="term" value="F:carbohydrate binding"/>
    <property type="evidence" value="ECO:0007669"/>
    <property type="project" value="UniProtKB-KW"/>
</dbReference>
<keyword evidence="9 22" id="KW-0812">Transmembrane</keyword>
<reference evidence="25" key="1">
    <citation type="journal article" date="2012" name="Nat. Biotechnol.">
        <title>Reference genome sequence of the model plant Setaria.</title>
        <authorList>
            <person name="Bennetzen J.L."/>
            <person name="Schmutz J."/>
            <person name="Wang H."/>
            <person name="Percifield R."/>
            <person name="Hawkins J."/>
            <person name="Pontaroli A.C."/>
            <person name="Estep M."/>
            <person name="Feng L."/>
            <person name="Vaughn J.N."/>
            <person name="Grimwood J."/>
            <person name="Jenkins J."/>
            <person name="Barry K."/>
            <person name="Lindquist E."/>
            <person name="Hellsten U."/>
            <person name="Deshpande S."/>
            <person name="Wang X."/>
            <person name="Wu X."/>
            <person name="Mitros T."/>
            <person name="Triplett J."/>
            <person name="Yang X."/>
            <person name="Ye C.Y."/>
            <person name="Mauro-Herrera M."/>
            <person name="Wang L."/>
            <person name="Li P."/>
            <person name="Sharma M."/>
            <person name="Sharma R."/>
            <person name="Ronald P.C."/>
            <person name="Panaud O."/>
            <person name="Kellogg E.A."/>
            <person name="Brutnell T.P."/>
            <person name="Doust A.N."/>
            <person name="Tuskan G.A."/>
            <person name="Rokhsar D."/>
            <person name="Devos K.M."/>
        </authorList>
    </citation>
    <scope>NUCLEOTIDE SEQUENCE [LARGE SCALE GENOMIC DNA]</scope>
    <source>
        <strain evidence="25">cv. Yugu1</strain>
    </source>
</reference>
<keyword evidence="25" id="KW-1185">Reference proteome</keyword>
<dbReference type="CDD" id="cd14066">
    <property type="entry name" value="STKc_IRAK"/>
    <property type="match status" value="1"/>
</dbReference>
<dbReference type="OMA" id="NCNDEFK"/>
<keyword evidence="6" id="KW-1003">Cell membrane</keyword>
<accession>K4A0E5</accession>
<dbReference type="EC" id="2.7.11.1" evidence="5"/>
<evidence type="ECO:0000256" key="15">
    <source>
        <dbReference type="ARBA" id="ARBA00022989"/>
    </source>
</evidence>
<evidence type="ECO:0000256" key="4">
    <source>
        <dbReference type="ARBA" id="ARBA00010217"/>
    </source>
</evidence>
<protein>
    <recommendedName>
        <fullName evidence="5">non-specific serine/threonine protein kinase</fullName>
        <ecNumber evidence="5">2.7.11.1</ecNumber>
    </recommendedName>
</protein>
<evidence type="ECO:0000256" key="1">
    <source>
        <dbReference type="ARBA" id="ARBA00004236"/>
    </source>
</evidence>
<dbReference type="EMBL" id="AGNK02000660">
    <property type="status" value="NOT_ANNOTATED_CDS"/>
    <property type="molecule type" value="Genomic_DNA"/>
</dbReference>
<dbReference type="CDD" id="cd06899">
    <property type="entry name" value="lectin_legume_LecRK_Arcelin_ConA"/>
    <property type="match status" value="1"/>
</dbReference>
<dbReference type="InterPro" id="IPR011009">
    <property type="entry name" value="Kinase-like_dom_sf"/>
</dbReference>
<keyword evidence="8" id="KW-0808">Transferase</keyword>
<feature type="domain" description="Protein kinase" evidence="23">
    <location>
        <begin position="364"/>
        <end position="622"/>
    </location>
</feature>
<evidence type="ECO:0000256" key="9">
    <source>
        <dbReference type="ARBA" id="ARBA00022692"/>
    </source>
</evidence>
<evidence type="ECO:0000256" key="5">
    <source>
        <dbReference type="ARBA" id="ARBA00012513"/>
    </source>
</evidence>
<evidence type="ECO:0000256" key="13">
    <source>
        <dbReference type="ARBA" id="ARBA00022777"/>
    </source>
</evidence>
<dbReference type="Gene3D" id="1.10.510.10">
    <property type="entry name" value="Transferase(Phosphotransferase) domain 1"/>
    <property type="match status" value="1"/>
</dbReference>
<evidence type="ECO:0000256" key="14">
    <source>
        <dbReference type="ARBA" id="ARBA00022840"/>
    </source>
</evidence>
<evidence type="ECO:0000313" key="25">
    <source>
        <dbReference type="Proteomes" id="UP000004995"/>
    </source>
</evidence>
<dbReference type="InterPro" id="IPR013320">
    <property type="entry name" value="ConA-like_dom_sf"/>
</dbReference>
<proteinExistence type="inferred from homology"/>
<dbReference type="PROSITE" id="PS50011">
    <property type="entry name" value="PROTEIN_KINASE_DOM"/>
    <property type="match status" value="1"/>
</dbReference>
<keyword evidence="12 21" id="KW-0547">Nucleotide-binding</keyword>
<dbReference type="InParanoid" id="K4A0E5"/>
<dbReference type="GO" id="GO:0005524">
    <property type="term" value="F:ATP binding"/>
    <property type="evidence" value="ECO:0007669"/>
    <property type="project" value="UniProtKB-UniRule"/>
</dbReference>
<keyword evidence="18" id="KW-0325">Glycoprotein</keyword>
<evidence type="ECO:0000256" key="10">
    <source>
        <dbReference type="ARBA" id="ARBA00022729"/>
    </source>
</evidence>
<evidence type="ECO:0000259" key="23">
    <source>
        <dbReference type="PROSITE" id="PS50011"/>
    </source>
</evidence>
<evidence type="ECO:0000256" key="8">
    <source>
        <dbReference type="ARBA" id="ARBA00022679"/>
    </source>
</evidence>
<evidence type="ECO:0000256" key="16">
    <source>
        <dbReference type="ARBA" id="ARBA00023136"/>
    </source>
</evidence>
<dbReference type="GO" id="GO:0002229">
    <property type="term" value="P:defense response to oomycetes"/>
    <property type="evidence" value="ECO:0000318"/>
    <property type="project" value="GO_Central"/>
</dbReference>
<dbReference type="PROSITE" id="PS00107">
    <property type="entry name" value="PROTEIN_KINASE_ATP"/>
    <property type="match status" value="1"/>
</dbReference>
<evidence type="ECO:0000313" key="24">
    <source>
        <dbReference type="EnsemblPlants" id="KQL22372"/>
    </source>
</evidence>
<keyword evidence="14 21" id="KW-0067">ATP-binding</keyword>
<evidence type="ECO:0000256" key="18">
    <source>
        <dbReference type="ARBA" id="ARBA00023180"/>
    </source>
</evidence>
<evidence type="ECO:0000256" key="3">
    <source>
        <dbReference type="ARBA" id="ARBA00008536"/>
    </source>
</evidence>
<dbReference type="InterPro" id="IPR017441">
    <property type="entry name" value="Protein_kinase_ATP_BS"/>
</dbReference>
<dbReference type="InterPro" id="IPR050528">
    <property type="entry name" value="L-type_Lectin-RKs"/>
</dbReference>
<organism evidence="24 25">
    <name type="scientific">Setaria italica</name>
    <name type="common">Foxtail millet</name>
    <name type="synonym">Panicum italicum</name>
    <dbReference type="NCBI Taxonomy" id="4555"/>
    <lineage>
        <taxon>Eukaryota</taxon>
        <taxon>Viridiplantae</taxon>
        <taxon>Streptophyta</taxon>
        <taxon>Embryophyta</taxon>
        <taxon>Tracheophyta</taxon>
        <taxon>Spermatophyta</taxon>
        <taxon>Magnoliopsida</taxon>
        <taxon>Liliopsida</taxon>
        <taxon>Poales</taxon>
        <taxon>Poaceae</taxon>
        <taxon>PACMAD clade</taxon>
        <taxon>Panicoideae</taxon>
        <taxon>Panicodae</taxon>
        <taxon>Paniceae</taxon>
        <taxon>Cenchrinae</taxon>
        <taxon>Setaria</taxon>
    </lineage>
</organism>
<comment type="similarity">
    <text evidence="3">In the N-terminal section; belongs to the leguminous lectin family.</text>
</comment>
<dbReference type="PANTHER" id="PTHR27007">
    <property type="match status" value="1"/>
</dbReference>
<dbReference type="Pfam" id="PF00069">
    <property type="entry name" value="Pkinase"/>
    <property type="match status" value="1"/>
</dbReference>
<reference evidence="24" key="2">
    <citation type="submission" date="2018-08" db="UniProtKB">
        <authorList>
            <consortium name="EnsemblPlants"/>
        </authorList>
    </citation>
    <scope>IDENTIFICATION</scope>
    <source>
        <strain evidence="24">Yugu1</strain>
    </source>
</reference>
<dbReference type="InterPro" id="IPR001220">
    <property type="entry name" value="Legume_lectin_dom"/>
</dbReference>
<keyword evidence="11" id="KW-0430">Lectin</keyword>
<dbReference type="Gramene" id="KQL22372">
    <property type="protein sequence ID" value="KQL22372"/>
    <property type="gene ID" value="SETIT_032334mg"/>
</dbReference>
<comment type="catalytic activity">
    <reaction evidence="19">
        <text>L-threonyl-[protein] + ATP = O-phospho-L-threonyl-[protein] + ADP + H(+)</text>
        <dbReference type="Rhea" id="RHEA:46608"/>
        <dbReference type="Rhea" id="RHEA-COMP:11060"/>
        <dbReference type="Rhea" id="RHEA-COMP:11605"/>
        <dbReference type="ChEBI" id="CHEBI:15378"/>
        <dbReference type="ChEBI" id="CHEBI:30013"/>
        <dbReference type="ChEBI" id="CHEBI:30616"/>
        <dbReference type="ChEBI" id="CHEBI:61977"/>
        <dbReference type="ChEBI" id="CHEBI:456216"/>
        <dbReference type="EC" id="2.7.11.1"/>
    </reaction>
    <physiologicalReaction direction="left-to-right" evidence="19">
        <dbReference type="Rhea" id="RHEA:46609"/>
    </physiologicalReaction>
</comment>
<keyword evidence="7" id="KW-0723">Serine/threonine-protein kinase</keyword>
<keyword evidence="10" id="KW-0732">Signal</keyword>
<comment type="similarity">
    <text evidence="4">In the C-terminal section; belongs to the protein kinase superfamily. Ser/Thr protein kinase family.</text>
</comment>
<dbReference type="eggNOG" id="ENOG502QSJ4">
    <property type="taxonomic scope" value="Eukaryota"/>
</dbReference>
<dbReference type="AlphaFoldDB" id="K4A0E5"/>
<keyword evidence="13" id="KW-0418">Kinase</keyword>
<feature type="binding site" evidence="21">
    <location>
        <position position="394"/>
    </location>
    <ligand>
        <name>ATP</name>
        <dbReference type="ChEBI" id="CHEBI:30616"/>
    </ligand>
</feature>
<evidence type="ECO:0000256" key="2">
    <source>
        <dbReference type="ARBA" id="ARBA00004479"/>
    </source>
</evidence>